<keyword evidence="4" id="KW-1185">Reference proteome</keyword>
<evidence type="ECO:0000313" key="4">
    <source>
        <dbReference type="Proteomes" id="UP001501822"/>
    </source>
</evidence>
<gene>
    <name evidence="3" type="ORF">GCM10010151_64350</name>
</gene>
<evidence type="ECO:0000313" key="3">
    <source>
        <dbReference type="EMBL" id="GAA0365548.1"/>
    </source>
</evidence>
<keyword evidence="1 2" id="KW-0732">Signal</keyword>
<dbReference type="RefSeq" id="WP_252798959.1">
    <property type="nucleotide sequence ID" value="NZ_BAAABM010000066.1"/>
</dbReference>
<comment type="caution">
    <text evidence="3">The sequence shown here is derived from an EMBL/GenBank/DDBJ whole genome shotgun (WGS) entry which is preliminary data.</text>
</comment>
<dbReference type="Proteomes" id="UP001501822">
    <property type="component" value="Unassembled WGS sequence"/>
</dbReference>
<evidence type="ECO:0000256" key="1">
    <source>
        <dbReference type="ARBA" id="ARBA00022729"/>
    </source>
</evidence>
<protein>
    <recommendedName>
        <fullName evidence="5">DUF4352 domain-containing protein</fullName>
    </recommendedName>
</protein>
<dbReference type="EMBL" id="BAAABM010000066">
    <property type="protein sequence ID" value="GAA0365548.1"/>
    <property type="molecule type" value="Genomic_DNA"/>
</dbReference>
<name>A0ABN0XJ90_9ACTN</name>
<dbReference type="Gene3D" id="2.60.40.1240">
    <property type="match status" value="1"/>
</dbReference>
<feature type="signal peptide" evidence="2">
    <location>
        <begin position="1"/>
        <end position="21"/>
    </location>
</feature>
<evidence type="ECO:0008006" key="5">
    <source>
        <dbReference type="Google" id="ProtNLM"/>
    </source>
</evidence>
<proteinExistence type="predicted"/>
<organism evidence="3 4">
    <name type="scientific">Actinoallomurus spadix</name>
    <dbReference type="NCBI Taxonomy" id="79912"/>
    <lineage>
        <taxon>Bacteria</taxon>
        <taxon>Bacillati</taxon>
        <taxon>Actinomycetota</taxon>
        <taxon>Actinomycetes</taxon>
        <taxon>Streptosporangiales</taxon>
        <taxon>Thermomonosporaceae</taxon>
        <taxon>Actinoallomurus</taxon>
    </lineage>
</organism>
<reference evidence="3 4" key="1">
    <citation type="journal article" date="2019" name="Int. J. Syst. Evol. Microbiol.">
        <title>The Global Catalogue of Microorganisms (GCM) 10K type strain sequencing project: providing services to taxonomists for standard genome sequencing and annotation.</title>
        <authorList>
            <consortium name="The Broad Institute Genomics Platform"/>
            <consortium name="The Broad Institute Genome Sequencing Center for Infectious Disease"/>
            <person name="Wu L."/>
            <person name="Ma J."/>
        </authorList>
    </citation>
    <scope>NUCLEOTIDE SEQUENCE [LARGE SCALE GENOMIC DNA]</scope>
    <source>
        <strain evidence="3 4">JCM 3146</strain>
    </source>
</reference>
<sequence length="206" mass="22023">MRRFVAALTGLALLTAAWWVAGRTPDDYDHRYAPLATEGRVGAPVRAGGFVVRVDRVTAARSATPDGDELVRPDGVFLIVTVSAMSRRAPLILSTALLRTRDGNVYRDSVKNIIANDGDPFEMTTLAPSVWTRGAYVFEVPPSELAGATFVVSDRPANEKDPPKDFPAFGFELTAEADIPLGLTEAGARRLVAGAPERATIPGTTT</sequence>
<accession>A0ABN0XJ90</accession>
<dbReference type="InterPro" id="IPR029050">
    <property type="entry name" value="Immunoprotect_excell_Ig-like"/>
</dbReference>
<evidence type="ECO:0000256" key="2">
    <source>
        <dbReference type="SAM" id="SignalP"/>
    </source>
</evidence>
<feature type="chain" id="PRO_5047198206" description="DUF4352 domain-containing protein" evidence="2">
    <location>
        <begin position="22"/>
        <end position="206"/>
    </location>
</feature>